<gene>
    <name evidence="1" type="ORF">C8E01_1352</name>
</gene>
<dbReference type="OrthoDB" id="1046333at2"/>
<accession>A0A2U1AGR0</accession>
<reference evidence="1 2" key="1">
    <citation type="submission" date="2018-04" db="EMBL/GenBank/DDBJ databases">
        <title>Genomic Encyclopedia of Type Strains, Phase IV (KMG-IV): sequencing the most valuable type-strain genomes for metagenomic binning, comparative biology and taxonomic classification.</title>
        <authorList>
            <person name="Goeker M."/>
        </authorList>
    </citation>
    <scope>NUCLEOTIDE SEQUENCE [LARGE SCALE GENOMIC DNA]</scope>
    <source>
        <strain evidence="1 2">DSM 100231</strain>
    </source>
</reference>
<name>A0A2U1AGR0_9BACT</name>
<dbReference type="AlphaFoldDB" id="A0A2U1AGR0"/>
<organism evidence="1 2">
    <name type="scientific">Pontibacter virosus</name>
    <dbReference type="NCBI Taxonomy" id="1765052"/>
    <lineage>
        <taxon>Bacteria</taxon>
        <taxon>Pseudomonadati</taxon>
        <taxon>Bacteroidota</taxon>
        <taxon>Cytophagia</taxon>
        <taxon>Cytophagales</taxon>
        <taxon>Hymenobacteraceae</taxon>
        <taxon>Pontibacter</taxon>
    </lineage>
</organism>
<sequence length="220" mass="25402">MKAFLTILIFILSCRLSFSQGNDHLVPVDGYFHSFVQSKVIQTYFERTQETLFKGIEENQYFVRVVVLPSFQPEKLLSVESQKEGLVLLKRTVDIPIWAYVSPHVSLPNRELKLIEQKVRVSEALATELKELFLIAIYKTKYPESSQMITDGASYYFITHKQWEGEMAGKTLSPENGTKMHELVKLTELMEKLLQNNAPVEDQESMIEAIKVLKKKLQEN</sequence>
<evidence type="ECO:0000313" key="2">
    <source>
        <dbReference type="Proteomes" id="UP000245466"/>
    </source>
</evidence>
<comment type="caution">
    <text evidence="1">The sequence shown here is derived from an EMBL/GenBank/DDBJ whole genome shotgun (WGS) entry which is preliminary data.</text>
</comment>
<dbReference type="EMBL" id="QEKI01000035">
    <property type="protein sequence ID" value="PVY35590.1"/>
    <property type="molecule type" value="Genomic_DNA"/>
</dbReference>
<dbReference type="Proteomes" id="UP000245466">
    <property type="component" value="Unassembled WGS sequence"/>
</dbReference>
<protein>
    <submittedName>
        <fullName evidence="1">Uncharacterized protein</fullName>
    </submittedName>
</protein>
<dbReference type="RefSeq" id="WP_116545490.1">
    <property type="nucleotide sequence ID" value="NZ_QEKI01000035.1"/>
</dbReference>
<evidence type="ECO:0000313" key="1">
    <source>
        <dbReference type="EMBL" id="PVY35590.1"/>
    </source>
</evidence>
<proteinExistence type="predicted"/>
<keyword evidence="2" id="KW-1185">Reference proteome</keyword>